<evidence type="ECO:0000313" key="2">
    <source>
        <dbReference type="Proteomes" id="UP000325182"/>
    </source>
</evidence>
<sequence>MERTKVLLLVEGEKVEKDLFNHFYNLYNIDNVEIVAYKTNIYAFYNRLKKDFPNGDGKIDFDYIDIPLFLNDYFNLQGDQLLNEYDFRDIILIFDYDPQDPSYSSDILIELITNFSNSTELGKLYLNYPMVESFKDISSLEEDEKFELLTVPFETVKNKIGKVSEYKKMVDNKTCITNISDINVEMGNKLLNLHASKLKLIIGEGVEEEKKYRNLCVLQCYKFDAEKLIWVINTSILHMLDEYGLISPK</sequence>
<comment type="caution">
    <text evidence="1">The sequence shown here is derived from an EMBL/GenBank/DDBJ whole genome shotgun (WGS) entry which is preliminary data.</text>
</comment>
<protein>
    <submittedName>
        <fullName evidence="1">Uncharacterized protein</fullName>
    </submittedName>
</protein>
<reference evidence="1 2" key="1">
    <citation type="submission" date="2019-08" db="EMBL/GenBank/DDBJ databases">
        <title>Bacillus genomes from the desert of Cuatro Cienegas, Coahuila.</title>
        <authorList>
            <person name="Olmedo-Alvarez G."/>
        </authorList>
    </citation>
    <scope>NUCLEOTIDE SEQUENCE [LARGE SCALE GENOMIC DNA]</scope>
    <source>
        <strain evidence="1 2">CH128b_4D</strain>
    </source>
</reference>
<evidence type="ECO:0000313" key="1">
    <source>
        <dbReference type="EMBL" id="TYR96279.1"/>
    </source>
</evidence>
<proteinExistence type="predicted"/>
<name>A0A5D4M318_9BACI</name>
<gene>
    <name evidence="1" type="ORF">FZC84_20595</name>
</gene>
<accession>A0A5D4M318</accession>
<dbReference type="EMBL" id="VTEG01000025">
    <property type="protein sequence ID" value="TYR96279.1"/>
    <property type="molecule type" value="Genomic_DNA"/>
</dbReference>
<dbReference type="Proteomes" id="UP000325182">
    <property type="component" value="Unassembled WGS sequence"/>
</dbReference>
<dbReference type="RefSeq" id="WP_148955087.1">
    <property type="nucleotide sequence ID" value="NZ_VTEG01000025.1"/>
</dbReference>
<dbReference type="AlphaFoldDB" id="A0A5D4M318"/>
<organism evidence="1 2">
    <name type="scientific">Rossellomorea vietnamensis</name>
    <dbReference type="NCBI Taxonomy" id="218284"/>
    <lineage>
        <taxon>Bacteria</taxon>
        <taxon>Bacillati</taxon>
        <taxon>Bacillota</taxon>
        <taxon>Bacilli</taxon>
        <taxon>Bacillales</taxon>
        <taxon>Bacillaceae</taxon>
        <taxon>Rossellomorea</taxon>
    </lineage>
</organism>